<dbReference type="RefSeq" id="WP_153356918.1">
    <property type="nucleotide sequence ID" value="NZ_JAYKOO010000002.1"/>
</dbReference>
<keyword evidence="4" id="KW-0998">Cell outer membrane</keyword>
<name>A0A6A8AFD1_9HYPH</name>
<feature type="domain" description="Outer membrane protein beta-barrel" evidence="7">
    <location>
        <begin position="35"/>
        <end position="215"/>
    </location>
</feature>
<evidence type="ECO:0000256" key="6">
    <source>
        <dbReference type="SAM" id="SignalP"/>
    </source>
</evidence>
<dbReference type="EMBL" id="WIXI01000048">
    <property type="protein sequence ID" value="MQY48460.1"/>
    <property type="molecule type" value="Genomic_DNA"/>
</dbReference>
<keyword evidence="9" id="KW-1185">Reference proteome</keyword>
<dbReference type="Gene3D" id="2.40.160.20">
    <property type="match status" value="1"/>
</dbReference>
<evidence type="ECO:0000256" key="1">
    <source>
        <dbReference type="ARBA" id="ARBA00004442"/>
    </source>
</evidence>
<comment type="caution">
    <text evidence="8">The sequence shown here is derived from an EMBL/GenBank/DDBJ whole genome shotgun (WGS) entry which is preliminary data.</text>
</comment>
<dbReference type="Proteomes" id="UP000435138">
    <property type="component" value="Unassembled WGS sequence"/>
</dbReference>
<gene>
    <name evidence="8" type="ORF">GAO09_20715</name>
</gene>
<evidence type="ECO:0000256" key="5">
    <source>
        <dbReference type="ARBA" id="ARBA00038306"/>
    </source>
</evidence>
<sequence>MRTIIASIIVSGVSLIAVSAAQAADAVEQIPEAPVAVEQPAPAANWSGYYLGATGNYDFAGKASGGDGDSKADGWGGSLYTGYNWQSGQIVYGVEADVGYSDQKGYAGNGVDMKEGWNGSVRGRLGYDLSPVLLYGTAGVAAANNKVSNAAGSDDKTAVGYTVGAGAETMVTDNITARVEYRYTDYQDKDFNVGGTTYSRGFDDQSVKVGIGMKF</sequence>
<dbReference type="Pfam" id="PF13505">
    <property type="entry name" value="OMP_b-brl"/>
    <property type="match status" value="1"/>
</dbReference>
<evidence type="ECO:0000256" key="2">
    <source>
        <dbReference type="ARBA" id="ARBA00022729"/>
    </source>
</evidence>
<dbReference type="AlphaFoldDB" id="A0A6A8AFD1"/>
<feature type="chain" id="PRO_5025562928" evidence="6">
    <location>
        <begin position="24"/>
        <end position="215"/>
    </location>
</feature>
<dbReference type="SUPFAM" id="SSF56925">
    <property type="entry name" value="OMPA-like"/>
    <property type="match status" value="1"/>
</dbReference>
<evidence type="ECO:0000313" key="8">
    <source>
        <dbReference type="EMBL" id="MQY48460.1"/>
    </source>
</evidence>
<dbReference type="InterPro" id="IPR051692">
    <property type="entry name" value="OMP-like"/>
</dbReference>
<dbReference type="InterPro" id="IPR027385">
    <property type="entry name" value="Beta-barrel_OMP"/>
</dbReference>
<comment type="subcellular location">
    <subcellularLocation>
        <location evidence="1">Cell outer membrane</location>
    </subcellularLocation>
</comment>
<evidence type="ECO:0000313" key="9">
    <source>
        <dbReference type="Proteomes" id="UP000435138"/>
    </source>
</evidence>
<dbReference type="PANTHER" id="PTHR34001:SF3">
    <property type="entry name" value="BLL7405 PROTEIN"/>
    <property type="match status" value="1"/>
</dbReference>
<evidence type="ECO:0000256" key="4">
    <source>
        <dbReference type="ARBA" id="ARBA00023237"/>
    </source>
</evidence>
<feature type="signal peptide" evidence="6">
    <location>
        <begin position="1"/>
        <end position="23"/>
    </location>
</feature>
<dbReference type="InterPro" id="IPR011250">
    <property type="entry name" value="OMP/PagP_B-barrel"/>
</dbReference>
<organism evidence="8 9">
    <name type="scientific">Endobacterium cereale</name>
    <dbReference type="NCBI Taxonomy" id="2663029"/>
    <lineage>
        <taxon>Bacteria</taxon>
        <taxon>Pseudomonadati</taxon>
        <taxon>Pseudomonadota</taxon>
        <taxon>Alphaproteobacteria</taxon>
        <taxon>Hyphomicrobiales</taxon>
        <taxon>Rhizobiaceae</taxon>
        <taxon>Endobacterium</taxon>
    </lineage>
</organism>
<accession>A0A6A8AFD1</accession>
<dbReference type="GO" id="GO:0009279">
    <property type="term" value="C:cell outer membrane"/>
    <property type="evidence" value="ECO:0007669"/>
    <property type="project" value="UniProtKB-SubCell"/>
</dbReference>
<reference evidence="8 9" key="1">
    <citation type="submission" date="2019-11" db="EMBL/GenBank/DDBJ databases">
        <title>Genome analysis of Rhizobacterium cereale a novel genus and species isolated from maize roots in North Spain.</title>
        <authorList>
            <person name="Menendez E."/>
            <person name="Flores-Felix J.D."/>
            <person name="Ramirez-Bahena M.-H."/>
            <person name="Igual J.M."/>
            <person name="Garcia-Fraile P."/>
            <person name="Peix A."/>
            <person name="Velazquez E."/>
        </authorList>
    </citation>
    <scope>NUCLEOTIDE SEQUENCE [LARGE SCALE GENOMIC DNA]</scope>
    <source>
        <strain evidence="8 9">RZME27</strain>
    </source>
</reference>
<keyword evidence="2 6" id="KW-0732">Signal</keyword>
<evidence type="ECO:0000256" key="3">
    <source>
        <dbReference type="ARBA" id="ARBA00023136"/>
    </source>
</evidence>
<dbReference type="PANTHER" id="PTHR34001">
    <property type="entry name" value="BLL7405 PROTEIN"/>
    <property type="match status" value="1"/>
</dbReference>
<keyword evidence="3" id="KW-0472">Membrane</keyword>
<comment type="similarity">
    <text evidence="5">Belongs to the Omp25/RopB family.</text>
</comment>
<evidence type="ECO:0000259" key="7">
    <source>
        <dbReference type="Pfam" id="PF13505"/>
    </source>
</evidence>
<protein>
    <submittedName>
        <fullName evidence="8">Outer membrane beta-barrel protein</fullName>
    </submittedName>
</protein>
<proteinExistence type="inferred from homology"/>